<dbReference type="InterPro" id="IPR003607">
    <property type="entry name" value="HD/PDEase_dom"/>
</dbReference>
<dbReference type="CDD" id="cd00077">
    <property type="entry name" value="HDc"/>
    <property type="match status" value="1"/>
</dbReference>
<gene>
    <name evidence="2" type="ORF">FHK04_04535</name>
</gene>
<dbReference type="Proteomes" id="UP000313395">
    <property type="component" value="Unassembled WGS sequence"/>
</dbReference>
<comment type="caution">
    <text evidence="2">The sequence shown here is derived from an EMBL/GenBank/DDBJ whole genome shotgun (WGS) entry which is preliminary data.</text>
</comment>
<reference evidence="2 3" key="1">
    <citation type="submission" date="2019-06" db="EMBL/GenBank/DDBJ databases">
        <title>Description Trichococcus psychrophilus sp. nov., isolated from a cold spring, by genomic and phenotypic analyses.</title>
        <authorList>
            <person name="Zakharyuk A."/>
        </authorList>
    </citation>
    <scope>NUCLEOTIDE SEQUENCE [LARGE SCALE GENOMIC DNA]</scope>
    <source>
        <strain evidence="2 3">SKBG</strain>
    </source>
</reference>
<protein>
    <submittedName>
        <fullName evidence="2">HD domain-containing protein</fullName>
    </submittedName>
</protein>
<dbReference type="Pfam" id="PF19276">
    <property type="entry name" value="HD_assoc_2"/>
    <property type="match status" value="1"/>
</dbReference>
<dbReference type="Pfam" id="PF01966">
    <property type="entry name" value="HD"/>
    <property type="match status" value="1"/>
</dbReference>
<dbReference type="PANTHER" id="PTHR11373">
    <property type="entry name" value="DEOXYNUCLEOSIDE TRIPHOSPHATE TRIPHOSPHOHYDROLASE"/>
    <property type="match status" value="1"/>
</dbReference>
<proteinExistence type="predicted"/>
<evidence type="ECO:0000259" key="1">
    <source>
        <dbReference type="PROSITE" id="PS51831"/>
    </source>
</evidence>
<name>A0A5C5EDE3_9LACT</name>
<dbReference type="InterPro" id="IPR050135">
    <property type="entry name" value="dGTPase-like"/>
</dbReference>
<evidence type="ECO:0000313" key="2">
    <source>
        <dbReference type="EMBL" id="TNV70496.1"/>
    </source>
</evidence>
<dbReference type="GO" id="GO:0006203">
    <property type="term" value="P:dGTP catabolic process"/>
    <property type="evidence" value="ECO:0007669"/>
    <property type="project" value="TreeGrafter"/>
</dbReference>
<dbReference type="PROSITE" id="PS51831">
    <property type="entry name" value="HD"/>
    <property type="match status" value="1"/>
</dbReference>
<dbReference type="InterPro" id="IPR045509">
    <property type="entry name" value="HD_assoc_2"/>
</dbReference>
<dbReference type="InterPro" id="IPR006674">
    <property type="entry name" value="HD_domain"/>
</dbReference>
<sequence length="481" mass="56021">MNKSIRNSSPKGNDRKRRCDLSTHYTAELLPKEKVFRDPVHDYIHIQYRIIMDLINTPEFQRLRRIKQLGTSSYTFHGAEHSRFNHSLGVYEIARRICDKFVRNYPSKEPGDGLWDDRERLVTLCAALLHDIGHGPFSHTFEKIFDTDHEAITIDIITSPDTEINRILQQIGPDFPNQVAAVIAKTYDNPQVVQLISSQIDADRMDYLLRDAYYSGVTYGNFDLTRILRVIRPYENGIAFDISGMHAVEDYIVSRYQMYMQIYFHPVSRGMEVVLSHLLKRAKDVYLDEQAEFRHTATFLTPFFKQTWTLKDYLRLDDGVLTTYFNHWLDEKDPILNDLAHRFVNRHPFKSVRYTKGRDDATLERMSALVERMGFNRNYYTAVNNSYDLPYDLYRPHQATTRTQIELVQKNGSFLELSQASSIVSALTGKVRGDERFYFPREITHGDEEAGINLFESLSQEFSAFFENDEILPTQQTGGTL</sequence>
<accession>A0A5C5EDE3</accession>
<dbReference type="GO" id="GO:0008832">
    <property type="term" value="F:dGTPase activity"/>
    <property type="evidence" value="ECO:0007669"/>
    <property type="project" value="TreeGrafter"/>
</dbReference>
<feature type="domain" description="HD" evidence="1">
    <location>
        <begin position="83"/>
        <end position="208"/>
    </location>
</feature>
<evidence type="ECO:0000313" key="3">
    <source>
        <dbReference type="Proteomes" id="UP000313395"/>
    </source>
</evidence>
<keyword evidence="3" id="KW-1185">Reference proteome</keyword>
<dbReference type="Gene3D" id="1.10.3210.10">
    <property type="entry name" value="Hypothetical protein af1432"/>
    <property type="match status" value="1"/>
</dbReference>
<dbReference type="SUPFAM" id="SSF109604">
    <property type="entry name" value="HD-domain/PDEase-like"/>
    <property type="match status" value="1"/>
</dbReference>
<dbReference type="FunFam" id="1.10.3210.10:FF:000014">
    <property type="entry name" value="HD domain-containing protein"/>
    <property type="match status" value="1"/>
</dbReference>
<dbReference type="SMART" id="SM00471">
    <property type="entry name" value="HDc"/>
    <property type="match status" value="1"/>
</dbReference>
<dbReference type="AlphaFoldDB" id="A0A5C5EDE3"/>
<organism evidence="2 3">
    <name type="scientific">Trichococcus shcherbakoviae subsp. psychrophilus</name>
    <dbReference type="NCBI Taxonomy" id="2585775"/>
    <lineage>
        <taxon>Bacteria</taxon>
        <taxon>Bacillati</taxon>
        <taxon>Bacillota</taxon>
        <taxon>Bacilli</taxon>
        <taxon>Lactobacillales</taxon>
        <taxon>Carnobacteriaceae</taxon>
        <taxon>Trichococcus</taxon>
    </lineage>
</organism>
<dbReference type="PANTHER" id="PTHR11373:SF4">
    <property type="entry name" value="DEOXYNUCLEOSIDE TRIPHOSPHATE TRIPHOSPHOHYDROLASE SAMHD1"/>
    <property type="match status" value="1"/>
</dbReference>
<dbReference type="EMBL" id="VENO01000001">
    <property type="protein sequence ID" value="TNV70496.1"/>
    <property type="molecule type" value="Genomic_DNA"/>
</dbReference>